<evidence type="ECO:0000313" key="2">
    <source>
        <dbReference type="Proteomes" id="UP000002204"/>
    </source>
</evidence>
<reference evidence="2" key="1">
    <citation type="submission" date="2005-03" db="EMBL/GenBank/DDBJ databases">
        <title>Comparison of the complete genome sequences of Rhodococcus erythropolis PR4 and Rhodococcus opacus B4.</title>
        <authorList>
            <person name="Takarada H."/>
            <person name="Sekine M."/>
            <person name="Hosoyama A."/>
            <person name="Yamada R."/>
            <person name="Fujisawa T."/>
            <person name="Omata S."/>
            <person name="Shimizu A."/>
            <person name="Tsukatani N."/>
            <person name="Tanikawa S."/>
            <person name="Fujita N."/>
            <person name="Harayama S."/>
        </authorList>
    </citation>
    <scope>NUCLEOTIDE SEQUENCE [LARGE SCALE GENOMIC DNA]</scope>
    <source>
        <strain evidence="2">PR4 / NBRC 100887</strain>
    </source>
</reference>
<dbReference type="KEGG" id="rer:RER_07510"/>
<evidence type="ECO:0000313" key="1">
    <source>
        <dbReference type="EMBL" id="BAH31459.1"/>
    </source>
</evidence>
<name>C0ZPY1_RHOE4</name>
<proteinExistence type="predicted"/>
<protein>
    <submittedName>
        <fullName evidence="1">Uncharacterized protein</fullName>
    </submittedName>
</protein>
<dbReference type="Proteomes" id="UP000002204">
    <property type="component" value="Chromosome"/>
</dbReference>
<sequence length="56" mass="6170">MIETDRRSSLVGSFADMCESKSRFSVACRTCVEVQPVGGSRQIPSTVEGFEDEEPQ</sequence>
<dbReference type="HOGENOM" id="CLU_3011338_0_0_11"/>
<dbReference type="EMBL" id="AP008957">
    <property type="protein sequence ID" value="BAH31459.1"/>
    <property type="molecule type" value="Genomic_DNA"/>
</dbReference>
<reference evidence="1 2" key="2">
    <citation type="journal article" date="2006" name="Environ. Microbiol.">
        <title>Sequence analysis of three plasmids harboured in Rhodococcus erythropolis strain PR4.</title>
        <authorList>
            <person name="Sekine M."/>
            <person name="Tanikawa S."/>
            <person name="Omata S."/>
            <person name="Saito M."/>
            <person name="Fujisawa T."/>
            <person name="Tsukatani N."/>
            <person name="Tajima T."/>
            <person name="Sekigawa T."/>
            <person name="Kosugi H."/>
            <person name="Matsuo Y."/>
            <person name="Nishiko R."/>
            <person name="Imamura K."/>
            <person name="Ito M."/>
            <person name="Narita H."/>
            <person name="Tago S."/>
            <person name="Fujita N."/>
            <person name="Harayama S."/>
        </authorList>
    </citation>
    <scope>NUCLEOTIDE SEQUENCE [LARGE SCALE GENOMIC DNA]</scope>
    <source>
        <strain evidence="2">PR4 / NBRC 100887</strain>
    </source>
</reference>
<dbReference type="AlphaFoldDB" id="C0ZPY1"/>
<organism evidence="1 2">
    <name type="scientific">Rhodococcus erythropolis (strain PR4 / NBRC 100887)</name>
    <dbReference type="NCBI Taxonomy" id="234621"/>
    <lineage>
        <taxon>Bacteria</taxon>
        <taxon>Bacillati</taxon>
        <taxon>Actinomycetota</taxon>
        <taxon>Actinomycetes</taxon>
        <taxon>Mycobacteriales</taxon>
        <taxon>Nocardiaceae</taxon>
        <taxon>Rhodococcus</taxon>
        <taxon>Rhodococcus erythropolis group</taxon>
    </lineage>
</organism>
<gene>
    <name evidence="1" type="ordered locus">RER_07510</name>
</gene>
<accession>C0ZPY1</accession>